<dbReference type="Proteomes" id="UP001500483">
    <property type="component" value="Unassembled WGS sequence"/>
</dbReference>
<evidence type="ECO:0000259" key="1">
    <source>
        <dbReference type="Pfam" id="PF08445"/>
    </source>
</evidence>
<name>A0ABP6RHK5_9PSEU</name>
<comment type="caution">
    <text evidence="2">The sequence shown here is derived from an EMBL/GenBank/DDBJ whole genome shotgun (WGS) entry which is preliminary data.</text>
</comment>
<reference evidence="3" key="1">
    <citation type="journal article" date="2019" name="Int. J. Syst. Evol. Microbiol.">
        <title>The Global Catalogue of Microorganisms (GCM) 10K type strain sequencing project: providing services to taxonomists for standard genome sequencing and annotation.</title>
        <authorList>
            <consortium name="The Broad Institute Genomics Platform"/>
            <consortium name="The Broad Institute Genome Sequencing Center for Infectious Disease"/>
            <person name="Wu L."/>
            <person name="Ma J."/>
        </authorList>
    </citation>
    <scope>NUCLEOTIDE SEQUENCE [LARGE SCALE GENOMIC DNA]</scope>
    <source>
        <strain evidence="3">JCM 9687</strain>
    </source>
</reference>
<dbReference type="SUPFAM" id="SSF55729">
    <property type="entry name" value="Acyl-CoA N-acyltransferases (Nat)"/>
    <property type="match status" value="1"/>
</dbReference>
<keyword evidence="3" id="KW-1185">Reference proteome</keyword>
<accession>A0ABP6RHK5</accession>
<evidence type="ECO:0000313" key="3">
    <source>
        <dbReference type="Proteomes" id="UP001500483"/>
    </source>
</evidence>
<protein>
    <recommendedName>
        <fullName evidence="1">GCN5-related N-acetyltransferase Rv2170-like domain-containing protein</fullName>
    </recommendedName>
</protein>
<organism evidence="2 3">
    <name type="scientific">Saccharopolyspora gregorii</name>
    <dbReference type="NCBI Taxonomy" id="33914"/>
    <lineage>
        <taxon>Bacteria</taxon>
        <taxon>Bacillati</taxon>
        <taxon>Actinomycetota</taxon>
        <taxon>Actinomycetes</taxon>
        <taxon>Pseudonocardiales</taxon>
        <taxon>Pseudonocardiaceae</taxon>
        <taxon>Saccharopolyspora</taxon>
    </lineage>
</organism>
<feature type="domain" description="GCN5-related N-acetyltransferase Rv2170-like" evidence="1">
    <location>
        <begin position="2"/>
        <end position="55"/>
    </location>
</feature>
<dbReference type="Pfam" id="PF08445">
    <property type="entry name" value="FR47"/>
    <property type="match status" value="1"/>
</dbReference>
<sequence>MHPDKRSSGLGTAGTAAVADRLVRGLGRAASLYVNGFNIAARIAYNKVGFQQIRHLQHDLALSPGGSPGAAATGRTRPPIAGRRCPFGPHELRERANLVRANGWWFGAVIVLVILPR</sequence>
<dbReference type="InterPro" id="IPR013653">
    <property type="entry name" value="GCN5-like_dom"/>
</dbReference>
<gene>
    <name evidence="2" type="ORF">GCM10020366_06970</name>
</gene>
<dbReference type="Gene3D" id="3.40.630.30">
    <property type="match status" value="1"/>
</dbReference>
<dbReference type="EMBL" id="BAAAYK010000017">
    <property type="protein sequence ID" value="GAA3353489.1"/>
    <property type="molecule type" value="Genomic_DNA"/>
</dbReference>
<dbReference type="InterPro" id="IPR016181">
    <property type="entry name" value="Acyl_CoA_acyltransferase"/>
</dbReference>
<proteinExistence type="predicted"/>
<evidence type="ECO:0000313" key="2">
    <source>
        <dbReference type="EMBL" id="GAA3353489.1"/>
    </source>
</evidence>